<accession>A0ABN8Q9F1</accession>
<gene>
    <name evidence="1" type="ORF">PLOB_00003858</name>
</gene>
<dbReference type="Proteomes" id="UP001159405">
    <property type="component" value="Unassembled WGS sequence"/>
</dbReference>
<name>A0ABN8Q9F1_9CNID</name>
<keyword evidence="2" id="KW-1185">Reference proteome</keyword>
<evidence type="ECO:0000313" key="1">
    <source>
        <dbReference type="EMBL" id="CAH3160011.1"/>
    </source>
</evidence>
<organism evidence="1 2">
    <name type="scientific">Porites lobata</name>
    <dbReference type="NCBI Taxonomy" id="104759"/>
    <lineage>
        <taxon>Eukaryota</taxon>
        <taxon>Metazoa</taxon>
        <taxon>Cnidaria</taxon>
        <taxon>Anthozoa</taxon>
        <taxon>Hexacorallia</taxon>
        <taxon>Scleractinia</taxon>
        <taxon>Fungiina</taxon>
        <taxon>Poritidae</taxon>
        <taxon>Porites</taxon>
    </lineage>
</organism>
<sequence length="233" mass="26909">MASSNPAEPSKTWTHFRNFVEKKDVFAEEEPMEHPAGEKYTIVTGGAQGADEYAERLALAYECRLDIKIGPNHPRAKCLSPIQPTEADLYHARESIKRANQTLQRKSPIGTATYFEELMVRNYFIARQSYALYAFGYLDANKTTVQGGTGWTVQLALDMGKRVYLFDLTDNQWYEFIYYQLQKGSYVKKCEFQLLKSACSLTLYDHVGIVGSRHFTEQGKKEMRHLFRRTFLR</sequence>
<proteinExistence type="predicted"/>
<dbReference type="EMBL" id="CALNXK010000115">
    <property type="protein sequence ID" value="CAH3160011.1"/>
    <property type="molecule type" value="Genomic_DNA"/>
</dbReference>
<evidence type="ECO:0000313" key="2">
    <source>
        <dbReference type="Proteomes" id="UP001159405"/>
    </source>
</evidence>
<protein>
    <submittedName>
        <fullName evidence="1">Uncharacterized protein</fullName>
    </submittedName>
</protein>
<reference evidence="1 2" key="1">
    <citation type="submission" date="2022-05" db="EMBL/GenBank/DDBJ databases">
        <authorList>
            <consortium name="Genoscope - CEA"/>
            <person name="William W."/>
        </authorList>
    </citation>
    <scope>NUCLEOTIDE SEQUENCE [LARGE SCALE GENOMIC DNA]</scope>
</reference>
<dbReference type="Gene3D" id="3.40.50.450">
    <property type="match status" value="1"/>
</dbReference>
<comment type="caution">
    <text evidence="1">The sequence shown here is derived from an EMBL/GenBank/DDBJ whole genome shotgun (WGS) entry which is preliminary data.</text>
</comment>